<accession>A0A2Z2KK45</accession>
<sequence>MLYRECRFRAAYTLFQEVKPDIKQSEVFQILGGITTSVYMYPIHKLKLYIMAGASEKLRIENFFDQFALDPHKLDIEQFLSEPADFEQYFYILPITAEMLNSRSFSHVDTSFLGCSFAMIGEYNREEQRLYLPHLGESDKDWLDVAALLTMNEFSNELMGRYVVYRIAKKELYTNPVLAACIDRPFRELVLENLSNVIHGLEVPEKYKGVRGEEAYGLMIRHFGQLKQLLEQPDHPPHYEQAMKYYRIQCSYLRTFIMSGTDHFYRGEFIDSLRQLAVCDPGFQLDMHTKCWQKAANIWRRIGRNLLQLYYKLDPVRLDGLILQLEQLRELEMQGMKELYQSLEGR</sequence>
<dbReference type="AlphaFoldDB" id="A0A2Z2KK45"/>
<proteinExistence type="predicted"/>
<reference evidence="1 2" key="1">
    <citation type="submission" date="2017-06" db="EMBL/GenBank/DDBJ databases">
        <title>Complete genome sequence of Paenibacillus donghaensis KCTC 13049T isolated from East Sea sediment, South Korea.</title>
        <authorList>
            <person name="Jung B.K."/>
            <person name="Hong S.-J."/>
            <person name="Shin J.-H."/>
        </authorList>
    </citation>
    <scope>NUCLEOTIDE SEQUENCE [LARGE SCALE GENOMIC DNA]</scope>
    <source>
        <strain evidence="1 2">KCTC 13049</strain>
    </source>
</reference>
<evidence type="ECO:0008006" key="3">
    <source>
        <dbReference type="Google" id="ProtNLM"/>
    </source>
</evidence>
<dbReference type="RefSeq" id="WP_087914223.1">
    <property type="nucleotide sequence ID" value="NZ_CP021780.1"/>
</dbReference>
<organism evidence="1 2">
    <name type="scientific">Paenibacillus donghaensis</name>
    <dbReference type="NCBI Taxonomy" id="414771"/>
    <lineage>
        <taxon>Bacteria</taxon>
        <taxon>Bacillati</taxon>
        <taxon>Bacillota</taxon>
        <taxon>Bacilli</taxon>
        <taxon>Bacillales</taxon>
        <taxon>Paenibacillaceae</taxon>
        <taxon>Paenibacillus</taxon>
    </lineage>
</organism>
<dbReference type="KEGG" id="pdh:B9T62_04930"/>
<keyword evidence="2" id="KW-1185">Reference proteome</keyword>
<dbReference type="OrthoDB" id="9858270at2"/>
<name>A0A2Z2KK45_9BACL</name>
<dbReference type="EMBL" id="CP021780">
    <property type="protein sequence ID" value="ASA20201.1"/>
    <property type="molecule type" value="Genomic_DNA"/>
</dbReference>
<evidence type="ECO:0000313" key="2">
    <source>
        <dbReference type="Proteomes" id="UP000249890"/>
    </source>
</evidence>
<protein>
    <recommendedName>
        <fullName evidence="3">Butirosin biosynthesis protein H N-terminal domain-containing protein</fullName>
    </recommendedName>
</protein>
<gene>
    <name evidence="1" type="ORF">B9T62_04930</name>
</gene>
<evidence type="ECO:0000313" key="1">
    <source>
        <dbReference type="EMBL" id="ASA20201.1"/>
    </source>
</evidence>
<dbReference type="Proteomes" id="UP000249890">
    <property type="component" value="Chromosome"/>
</dbReference>